<reference evidence="2 3" key="1">
    <citation type="submission" date="2019-02" db="EMBL/GenBank/DDBJ databases">
        <title>Draft genome sequence of Amycolatopsis sp. 8-3EHSu isolated from roots of Suaeda maritima.</title>
        <authorList>
            <person name="Duangmal K."/>
            <person name="Chantavorakit T."/>
        </authorList>
    </citation>
    <scope>NUCLEOTIDE SEQUENCE [LARGE SCALE GENOMIC DNA]</scope>
    <source>
        <strain evidence="2 3">8-3EHSu</strain>
    </source>
</reference>
<keyword evidence="3" id="KW-1185">Reference proteome</keyword>
<sequence length="207" mass="22175">MWIRLVAAVVFVLGASACGPESDVPEWLRNLPTPVPAATGAPVPVTPVSNPLPLDRFVANPCSALGKDELAQLSIVDDPLGPIDTDSHSADGPSCSWFRFTSASVLAFLPGPATVNLRSLAHLVDLHRRQPELYTRWTETSIDGLPVIISIPGDLPERSCNASIGVADDTMLVVNYELESEKPVPHWENDPCGAAAKAAELIIRNLR</sequence>
<protein>
    <submittedName>
        <fullName evidence="2">DUF3558 domain-containing protein</fullName>
    </submittedName>
</protein>
<dbReference type="InterPro" id="IPR024520">
    <property type="entry name" value="DUF3558"/>
</dbReference>
<gene>
    <name evidence="2" type="ORF">EWH70_00380</name>
</gene>
<dbReference type="Proteomes" id="UP000292003">
    <property type="component" value="Unassembled WGS sequence"/>
</dbReference>
<dbReference type="AlphaFoldDB" id="A0A4Q7JFY4"/>
<feature type="chain" id="PRO_5038808640" evidence="1">
    <location>
        <begin position="18"/>
        <end position="207"/>
    </location>
</feature>
<dbReference type="Pfam" id="PF12079">
    <property type="entry name" value="DUF3558"/>
    <property type="match status" value="1"/>
</dbReference>
<dbReference type="PROSITE" id="PS51257">
    <property type="entry name" value="PROKAR_LIPOPROTEIN"/>
    <property type="match status" value="1"/>
</dbReference>
<accession>A0A4Q7JFY4</accession>
<keyword evidence="1" id="KW-0732">Signal</keyword>
<feature type="signal peptide" evidence="1">
    <location>
        <begin position="1"/>
        <end position="17"/>
    </location>
</feature>
<organism evidence="2 3">
    <name type="scientific">Amycolatopsis suaedae</name>
    <dbReference type="NCBI Taxonomy" id="2510978"/>
    <lineage>
        <taxon>Bacteria</taxon>
        <taxon>Bacillati</taxon>
        <taxon>Actinomycetota</taxon>
        <taxon>Actinomycetes</taxon>
        <taxon>Pseudonocardiales</taxon>
        <taxon>Pseudonocardiaceae</taxon>
        <taxon>Amycolatopsis</taxon>
    </lineage>
</organism>
<evidence type="ECO:0000256" key="1">
    <source>
        <dbReference type="SAM" id="SignalP"/>
    </source>
</evidence>
<dbReference type="RefSeq" id="WP_130473166.1">
    <property type="nucleotide sequence ID" value="NZ_SFCC01000001.1"/>
</dbReference>
<dbReference type="OrthoDB" id="3622043at2"/>
<name>A0A4Q7JFY4_9PSEU</name>
<comment type="caution">
    <text evidence="2">The sequence shown here is derived from an EMBL/GenBank/DDBJ whole genome shotgun (WGS) entry which is preliminary data.</text>
</comment>
<dbReference type="EMBL" id="SFCC01000001">
    <property type="protein sequence ID" value="RZQ65594.1"/>
    <property type="molecule type" value="Genomic_DNA"/>
</dbReference>
<evidence type="ECO:0000313" key="2">
    <source>
        <dbReference type="EMBL" id="RZQ65594.1"/>
    </source>
</evidence>
<proteinExistence type="predicted"/>
<evidence type="ECO:0000313" key="3">
    <source>
        <dbReference type="Proteomes" id="UP000292003"/>
    </source>
</evidence>